<gene>
    <name evidence="1" type="ORF">SAMN06296429_10623</name>
</gene>
<keyword evidence="1" id="KW-0808">Transferase</keyword>
<name>A0A1W2ALT4_9MICO</name>
<dbReference type="GO" id="GO:0016740">
    <property type="term" value="F:transferase activity"/>
    <property type="evidence" value="ECO:0007669"/>
    <property type="project" value="UniProtKB-KW"/>
</dbReference>
<dbReference type="RefSeq" id="WP_084450795.1">
    <property type="nucleotide sequence ID" value="NZ_FWXN01000006.1"/>
</dbReference>
<dbReference type="OrthoDB" id="4829960at2"/>
<dbReference type="AlphaFoldDB" id="A0A1W2ALT4"/>
<dbReference type="Proteomes" id="UP000192634">
    <property type="component" value="Unassembled WGS sequence"/>
</dbReference>
<accession>A0A1W2ALT4</accession>
<reference evidence="1 2" key="1">
    <citation type="submission" date="2017-04" db="EMBL/GenBank/DDBJ databases">
        <authorList>
            <person name="Afonso C.L."/>
            <person name="Miller P.J."/>
            <person name="Scott M.A."/>
            <person name="Spackman E."/>
            <person name="Goraichik I."/>
            <person name="Dimitrov K.M."/>
            <person name="Suarez D.L."/>
            <person name="Swayne D.E."/>
        </authorList>
    </citation>
    <scope>NUCLEOTIDE SEQUENCE [LARGE SCALE GENOMIC DNA]</scope>
    <source>
        <strain evidence="1 2">CGMCC 1.12511</strain>
    </source>
</reference>
<dbReference type="EMBL" id="FWXN01000006">
    <property type="protein sequence ID" value="SMC61564.1"/>
    <property type="molecule type" value="Genomic_DNA"/>
</dbReference>
<organism evidence="1 2">
    <name type="scientific">Janibacter indicus</name>
    <dbReference type="NCBI Taxonomy" id="857417"/>
    <lineage>
        <taxon>Bacteria</taxon>
        <taxon>Bacillati</taxon>
        <taxon>Actinomycetota</taxon>
        <taxon>Actinomycetes</taxon>
        <taxon>Micrococcales</taxon>
        <taxon>Intrasporangiaceae</taxon>
        <taxon>Janibacter</taxon>
    </lineage>
</organism>
<sequence length="265" mass="28359">MARVFSLGRDQHDVPVDVVQVLDNRARELSLPMVLIGAAARDLCVHAPLGERPPRATHDVDIAVAVPRGEALAEFLSVFERARRVHTVVIHGVEVDVVPFGGVERDGRVAFGDGSVLDVVGLAEAMRGPDVVALAEGVTVKVASIEMQAALKVLAWRDRHVQNAKDAVDLHEILAAGSRGPYEEEAWGDLAALEACDYVLDLAGAYRLGALSRRAFTAARARAVAGVLDDPVVFARLGTQMSHLSSGELLDAYARGFRRGAHPLT</sequence>
<evidence type="ECO:0000313" key="2">
    <source>
        <dbReference type="Proteomes" id="UP000192634"/>
    </source>
</evidence>
<proteinExistence type="predicted"/>
<dbReference type="Pfam" id="PF08843">
    <property type="entry name" value="AbiEii"/>
    <property type="match status" value="1"/>
</dbReference>
<protein>
    <submittedName>
        <fullName evidence="1">Predicted nucleotidyltransferase</fullName>
    </submittedName>
</protein>
<dbReference type="InterPro" id="IPR014942">
    <property type="entry name" value="AbiEii"/>
</dbReference>
<evidence type="ECO:0000313" key="1">
    <source>
        <dbReference type="EMBL" id="SMC61564.1"/>
    </source>
</evidence>